<comment type="caution">
    <text evidence="5">The sequence shown here is derived from an EMBL/GenBank/DDBJ whole genome shotgun (WGS) entry which is preliminary data.</text>
</comment>
<dbReference type="InterPro" id="IPR000821">
    <property type="entry name" value="Ala_racemase"/>
</dbReference>
<dbReference type="SUPFAM" id="SSF50621">
    <property type="entry name" value="Alanine racemase C-terminal domain-like"/>
    <property type="match status" value="1"/>
</dbReference>
<dbReference type="InterPro" id="IPR011079">
    <property type="entry name" value="Ala_racemase_C"/>
</dbReference>
<dbReference type="InterPro" id="IPR008949">
    <property type="entry name" value="Isoprenoid_synthase_dom_sf"/>
</dbReference>
<dbReference type="PANTHER" id="PTHR30511">
    <property type="entry name" value="ALANINE RACEMASE"/>
    <property type="match status" value="1"/>
</dbReference>
<name>A0A814EVM3_9BILA</name>
<accession>A0A814EVM3</accession>
<dbReference type="GO" id="GO:0005829">
    <property type="term" value="C:cytosol"/>
    <property type="evidence" value="ECO:0007669"/>
    <property type="project" value="TreeGrafter"/>
</dbReference>
<dbReference type="InterPro" id="IPR009006">
    <property type="entry name" value="Ala_racemase/Decarboxylase_C"/>
</dbReference>
<dbReference type="EMBL" id="CAJNOL010000386">
    <property type="protein sequence ID" value="CAF1040591.1"/>
    <property type="molecule type" value="Genomic_DNA"/>
</dbReference>
<dbReference type="Proteomes" id="UP000663870">
    <property type="component" value="Unassembled WGS sequence"/>
</dbReference>
<dbReference type="Gene3D" id="2.40.37.10">
    <property type="entry name" value="Lyase, Ornithine Decarboxylase, Chain A, domain 1"/>
    <property type="match status" value="1"/>
</dbReference>
<dbReference type="PRINTS" id="PR00992">
    <property type="entry name" value="ALARACEMASE"/>
</dbReference>
<dbReference type="GO" id="GO:0008784">
    <property type="term" value="F:alanine racemase activity"/>
    <property type="evidence" value="ECO:0007669"/>
    <property type="project" value="InterPro"/>
</dbReference>
<evidence type="ECO:0000313" key="8">
    <source>
        <dbReference type="Proteomes" id="UP000663870"/>
    </source>
</evidence>
<dbReference type="GO" id="GO:0030632">
    <property type="term" value="P:D-alanine biosynthetic process"/>
    <property type="evidence" value="ECO:0007669"/>
    <property type="project" value="TreeGrafter"/>
</dbReference>
<organism evidence="5 7">
    <name type="scientific">Rotaria sordida</name>
    <dbReference type="NCBI Taxonomy" id="392033"/>
    <lineage>
        <taxon>Eukaryota</taxon>
        <taxon>Metazoa</taxon>
        <taxon>Spiralia</taxon>
        <taxon>Gnathifera</taxon>
        <taxon>Rotifera</taxon>
        <taxon>Eurotatoria</taxon>
        <taxon>Bdelloidea</taxon>
        <taxon>Philodinida</taxon>
        <taxon>Philodinidae</taxon>
        <taxon>Rotaria</taxon>
    </lineage>
</organism>
<dbReference type="Gene3D" id="1.10.600.10">
    <property type="entry name" value="Farnesyl Diphosphate Synthase"/>
    <property type="match status" value="1"/>
</dbReference>
<sequence length="583" mass="67360">MVRCGKALTGPPNEPLKQLLPIRLQTVISIHSILDLVKQVNASEKIGYGGEYTTTETQWIGTVPIGYADGLHQYFKATGVLVEGKRLPIVGRIAMDQLMIGLDRKYPVGTRVTFIGQQDNQTIMADEVAREANIPRSETYEEFRKERLKLNYDCTLKLWYSLPDTLPTNDNNRVRRQTRKQQRARFRKIRNYLVYAILFKKTSLKKKIKSTVFRLWNETLNIPPSNDEFIRDLHQLMGRVTVEFCNRGRQYDPTISYEELFKAGRSVWFMSAFHLECNLPLSFTDSMLGYNMLYPYTDDLVDCNDISREAKADFAKIFHERLLVGEPTYDSQVHFDGKQSNVTELNLPSSLQAQANRIVKIFDMVKFIENDWRRGGEYEGVYMSLTTIHEAQMKSTLQHARTEDDYAPTMAQIEQISAEKGGASVIAAGFLLQGRLTRAQMAYLEYIGFGLQLIDDLQDLKGDMKNNHRTVFTQTLAEGRTLDAPTARLIQYCYCAPAYEKFSDDQRTVSDGETDVTLAQYVRVLMMMLSVLLVLEAASRLQKYYSRKFYRELSSLSPLRFHHLKLIHIEKRLWSLVQKHWFN</sequence>
<proteinExistence type="predicted"/>
<dbReference type="Gene3D" id="3.20.20.10">
    <property type="entry name" value="Alanine racemase"/>
    <property type="match status" value="1"/>
</dbReference>
<keyword evidence="8" id="KW-1185">Reference proteome</keyword>
<keyword evidence="2" id="KW-0663">Pyridoxal phosphate</keyword>
<dbReference type="Pfam" id="PF00842">
    <property type="entry name" value="Ala_racemase_C"/>
    <property type="match status" value="1"/>
</dbReference>
<dbReference type="SMART" id="SM01005">
    <property type="entry name" value="Ala_racemase_C"/>
    <property type="match status" value="1"/>
</dbReference>
<feature type="domain" description="Alanine racemase C-terminal" evidence="4">
    <location>
        <begin position="27"/>
        <end position="139"/>
    </location>
</feature>
<keyword evidence="3" id="KW-0413">Isomerase</keyword>
<evidence type="ECO:0000256" key="1">
    <source>
        <dbReference type="ARBA" id="ARBA00001933"/>
    </source>
</evidence>
<evidence type="ECO:0000313" key="5">
    <source>
        <dbReference type="EMBL" id="CAF0976575.1"/>
    </source>
</evidence>
<dbReference type="Proteomes" id="UP000663854">
    <property type="component" value="Unassembled WGS sequence"/>
</dbReference>
<comment type="cofactor">
    <cofactor evidence="1">
        <name>pyridoxal 5'-phosphate</name>
        <dbReference type="ChEBI" id="CHEBI:597326"/>
    </cofactor>
</comment>
<dbReference type="InterPro" id="IPR029066">
    <property type="entry name" value="PLP-binding_barrel"/>
</dbReference>
<dbReference type="EMBL" id="CAJNOH010000268">
    <property type="protein sequence ID" value="CAF0976575.1"/>
    <property type="molecule type" value="Genomic_DNA"/>
</dbReference>
<evidence type="ECO:0000313" key="7">
    <source>
        <dbReference type="Proteomes" id="UP000663854"/>
    </source>
</evidence>
<reference evidence="5" key="1">
    <citation type="submission" date="2021-02" db="EMBL/GenBank/DDBJ databases">
        <authorList>
            <person name="Nowell W R."/>
        </authorList>
    </citation>
    <scope>NUCLEOTIDE SEQUENCE</scope>
</reference>
<protein>
    <recommendedName>
        <fullName evidence="4">Alanine racemase C-terminal domain-containing protein</fullName>
    </recommendedName>
</protein>
<dbReference type="PANTHER" id="PTHR30511:SF0">
    <property type="entry name" value="ALANINE RACEMASE, CATABOLIC-RELATED"/>
    <property type="match status" value="1"/>
</dbReference>
<evidence type="ECO:0000256" key="2">
    <source>
        <dbReference type="ARBA" id="ARBA00022898"/>
    </source>
</evidence>
<evidence type="ECO:0000256" key="3">
    <source>
        <dbReference type="ARBA" id="ARBA00023235"/>
    </source>
</evidence>
<evidence type="ECO:0000259" key="4">
    <source>
        <dbReference type="SMART" id="SM01005"/>
    </source>
</evidence>
<dbReference type="AlphaFoldDB" id="A0A814EVM3"/>
<dbReference type="GO" id="GO:0030170">
    <property type="term" value="F:pyridoxal phosphate binding"/>
    <property type="evidence" value="ECO:0007669"/>
    <property type="project" value="TreeGrafter"/>
</dbReference>
<gene>
    <name evidence="6" type="ORF">JXQ802_LOCUS16129</name>
    <name evidence="5" type="ORF">PYM288_LOCUS13391</name>
</gene>
<evidence type="ECO:0000313" key="6">
    <source>
        <dbReference type="EMBL" id="CAF1040591.1"/>
    </source>
</evidence>